<comment type="caution">
    <text evidence="5">The sequence shown here is derived from an EMBL/GenBank/DDBJ whole genome shotgun (WGS) entry which is preliminary data.</text>
</comment>
<dbReference type="OrthoDB" id="10939at2"/>
<evidence type="ECO:0000259" key="3">
    <source>
        <dbReference type="Pfam" id="PF09699"/>
    </source>
</evidence>
<dbReference type="Pfam" id="PF13205">
    <property type="entry name" value="Big_5"/>
    <property type="match status" value="1"/>
</dbReference>
<evidence type="ECO:0000256" key="2">
    <source>
        <dbReference type="SAM" id="MobiDB-lite"/>
    </source>
</evidence>
<dbReference type="AlphaFoldDB" id="A0A417YR61"/>
<gene>
    <name evidence="5" type="ORF">D1B31_16400</name>
</gene>
<feature type="domain" description="Doubled CXXCH motif" evidence="3">
    <location>
        <begin position="332"/>
        <end position="373"/>
    </location>
</feature>
<dbReference type="InterPro" id="IPR010177">
    <property type="entry name" value="Paired_CXXCH_1"/>
</dbReference>
<evidence type="ECO:0000259" key="4">
    <source>
        <dbReference type="Pfam" id="PF13205"/>
    </source>
</evidence>
<dbReference type="SUPFAM" id="SSF48695">
    <property type="entry name" value="Multiheme cytochromes"/>
    <property type="match status" value="1"/>
</dbReference>
<dbReference type="Pfam" id="PF09699">
    <property type="entry name" value="Paired_CXXCH_1"/>
    <property type="match status" value="1"/>
</dbReference>
<accession>A0A417YR61</accession>
<evidence type="ECO:0000313" key="6">
    <source>
        <dbReference type="Proteomes" id="UP000284416"/>
    </source>
</evidence>
<dbReference type="Proteomes" id="UP000284416">
    <property type="component" value="Unassembled WGS sequence"/>
</dbReference>
<dbReference type="CDD" id="cd08168">
    <property type="entry name" value="Cytochrom_C3"/>
    <property type="match status" value="1"/>
</dbReference>
<reference evidence="5 6" key="1">
    <citation type="journal article" date="2017" name="Int. J. Syst. Evol. Microbiol.">
        <title>Bacillus notoginsengisoli sp. nov., a novel bacterium isolated from the rhizosphere of Panax notoginseng.</title>
        <authorList>
            <person name="Zhang M.Y."/>
            <person name="Cheng J."/>
            <person name="Cai Y."/>
            <person name="Zhang T.Y."/>
            <person name="Wu Y.Y."/>
            <person name="Manikprabhu D."/>
            <person name="Li W.J."/>
            <person name="Zhang Y.X."/>
        </authorList>
    </citation>
    <scope>NUCLEOTIDE SEQUENCE [LARGE SCALE GENOMIC DNA]</scope>
    <source>
        <strain evidence="5 6">JCM 30743</strain>
    </source>
</reference>
<proteinExistence type="predicted"/>
<dbReference type="InterPro" id="IPR032812">
    <property type="entry name" value="SbsA_Ig"/>
</dbReference>
<sequence length="606" mass="65868">MKKMNYLSRIAAYLVIVSLSLSSLLFYSPSSIVFSAESDYSIEVTSPGPEAILDNPKAEFTGKIIGAVPLAENHQQIKVYEENAETMKRMEITDNDSLKVNGTGEWKYSKVFSEGLHKVIFVLEADSVKIAETPISFTIKSALAGSNSDEAANPKINSDKELPPNGTIKSENAVTEESVTVSPADASAINAETEATVSRPQVTGIKIIAPGSKGFPTDAEDMTNVPINASIQVTVNEIGKLTVPGEPLIVIPEMKTESIKSVEAEKGSNPIGEDGVYTLNFTPKEPLKYNTTYYVYVNPAISNETNGRIYARYIKFTTTSQNTAHDLHGNFTTNTNSCAACHSTHTGKSDTLLGGEFGSDPGKNLCMACHDGTTAPKPDKENTKHKHTALSGNASSNSCASCHNPHEAWSADNPNKIKDASPDKDLYPVNSYMKQDKATGKPEDFGLCFQCHNGDANKSKATNIEKYYKDKAFTEQSGHKITAEDGSSLNGQLTCSDCHETHGSNNIYMLKENLGNKPLSETDKFKTNTESWDILDERNFCLKCHTAKTPDMAKTELYGKKPLFNPNTSDHKVKSISCSECHGNGGDTIEEQFRSSAHAPLKLTQP</sequence>
<dbReference type="Gene3D" id="1.10.1130.10">
    <property type="entry name" value="Flavocytochrome C3, Chain A"/>
    <property type="match status" value="2"/>
</dbReference>
<feature type="region of interest" description="Disordered" evidence="2">
    <location>
        <begin position="147"/>
        <end position="171"/>
    </location>
</feature>
<organism evidence="5 6">
    <name type="scientific">Neobacillus notoginsengisoli</name>
    <dbReference type="NCBI Taxonomy" id="1578198"/>
    <lineage>
        <taxon>Bacteria</taxon>
        <taxon>Bacillati</taxon>
        <taxon>Bacillota</taxon>
        <taxon>Bacilli</taxon>
        <taxon>Bacillales</taxon>
        <taxon>Bacillaceae</taxon>
        <taxon>Neobacillus</taxon>
    </lineage>
</organism>
<keyword evidence="1" id="KW-0732">Signal</keyword>
<name>A0A417YR61_9BACI</name>
<evidence type="ECO:0000313" key="5">
    <source>
        <dbReference type="EMBL" id="RHW37344.1"/>
    </source>
</evidence>
<keyword evidence="6" id="KW-1185">Reference proteome</keyword>
<protein>
    <submittedName>
        <fullName evidence="5">Uncharacterized protein</fullName>
    </submittedName>
</protein>
<evidence type="ECO:0000256" key="1">
    <source>
        <dbReference type="ARBA" id="ARBA00022729"/>
    </source>
</evidence>
<dbReference type="EMBL" id="QWEG01000010">
    <property type="protein sequence ID" value="RHW37344.1"/>
    <property type="molecule type" value="Genomic_DNA"/>
</dbReference>
<dbReference type="InterPro" id="IPR036280">
    <property type="entry name" value="Multihaem_cyt_sf"/>
</dbReference>
<feature type="domain" description="SbsA Ig-like" evidence="4">
    <location>
        <begin position="221"/>
        <end position="318"/>
    </location>
</feature>